<protein>
    <submittedName>
        <fullName evidence="2">Uncharacterized protein</fullName>
    </submittedName>
</protein>
<dbReference type="EMBL" id="CAJNJA010024463">
    <property type="protein sequence ID" value="CAE7526778.1"/>
    <property type="molecule type" value="Genomic_DNA"/>
</dbReference>
<accession>A0A812TLI7</accession>
<feature type="region of interest" description="Disordered" evidence="1">
    <location>
        <begin position="1"/>
        <end position="27"/>
    </location>
</feature>
<dbReference type="AlphaFoldDB" id="A0A812TLI7"/>
<evidence type="ECO:0000313" key="2">
    <source>
        <dbReference type="EMBL" id="CAE7526778.1"/>
    </source>
</evidence>
<feature type="non-terminal residue" evidence="2">
    <location>
        <position position="104"/>
    </location>
</feature>
<evidence type="ECO:0000313" key="3">
    <source>
        <dbReference type="Proteomes" id="UP000601435"/>
    </source>
</evidence>
<gene>
    <name evidence="2" type="ORF">SNEC2469_LOCUS15102</name>
</gene>
<reference evidence="2" key="1">
    <citation type="submission" date="2021-02" db="EMBL/GenBank/DDBJ databases">
        <authorList>
            <person name="Dougan E. K."/>
            <person name="Rhodes N."/>
            <person name="Thang M."/>
            <person name="Chan C."/>
        </authorList>
    </citation>
    <scope>NUCLEOTIDE SEQUENCE</scope>
</reference>
<dbReference type="Proteomes" id="UP000601435">
    <property type="component" value="Unassembled WGS sequence"/>
</dbReference>
<sequence length="104" mass="11379">EKGAREIDTRPGAFGAAPSGQGSGFRQRNLFLPVDSAKLAGRRGGGMLSAARSWEPPTMLSSQQRRATVRAQTLGTWKSWPDLARRSRRSSGWSRCWMQGYGPA</sequence>
<feature type="non-terminal residue" evidence="2">
    <location>
        <position position="1"/>
    </location>
</feature>
<name>A0A812TLI7_9DINO</name>
<keyword evidence="3" id="KW-1185">Reference proteome</keyword>
<feature type="region of interest" description="Disordered" evidence="1">
    <location>
        <begin position="41"/>
        <end position="64"/>
    </location>
</feature>
<organism evidence="2 3">
    <name type="scientific">Symbiodinium necroappetens</name>
    <dbReference type="NCBI Taxonomy" id="1628268"/>
    <lineage>
        <taxon>Eukaryota</taxon>
        <taxon>Sar</taxon>
        <taxon>Alveolata</taxon>
        <taxon>Dinophyceae</taxon>
        <taxon>Suessiales</taxon>
        <taxon>Symbiodiniaceae</taxon>
        <taxon>Symbiodinium</taxon>
    </lineage>
</organism>
<evidence type="ECO:0000256" key="1">
    <source>
        <dbReference type="SAM" id="MobiDB-lite"/>
    </source>
</evidence>
<proteinExistence type="predicted"/>
<comment type="caution">
    <text evidence="2">The sequence shown here is derived from an EMBL/GenBank/DDBJ whole genome shotgun (WGS) entry which is preliminary data.</text>
</comment>